<dbReference type="Gene3D" id="2.40.30.10">
    <property type="entry name" value="Translation factors"/>
    <property type="match status" value="1"/>
</dbReference>
<name>A0A1T5DV01_9FLAO</name>
<feature type="domain" description="FAD-binding FR-type" evidence="1">
    <location>
        <begin position="1"/>
        <end position="101"/>
    </location>
</feature>
<gene>
    <name evidence="2" type="ORF">SAMN05660776_2860</name>
</gene>
<dbReference type="OrthoDB" id="9789468at2"/>
<dbReference type="PANTHER" id="PTHR47354:SF5">
    <property type="entry name" value="PROTEIN RFBI"/>
    <property type="match status" value="1"/>
</dbReference>
<dbReference type="PANTHER" id="PTHR47354">
    <property type="entry name" value="NADH OXIDOREDUCTASE HCR"/>
    <property type="match status" value="1"/>
</dbReference>
<dbReference type="STRING" id="241145.SAMN05660776_2860"/>
<dbReference type="InterPro" id="IPR017927">
    <property type="entry name" value="FAD-bd_FR_type"/>
</dbReference>
<dbReference type="Proteomes" id="UP000190230">
    <property type="component" value="Unassembled WGS sequence"/>
</dbReference>
<dbReference type="Pfam" id="PF00175">
    <property type="entry name" value="NAD_binding_1"/>
    <property type="match status" value="1"/>
</dbReference>
<dbReference type="RefSeq" id="WP_079721699.1">
    <property type="nucleotide sequence ID" value="NZ_FUYY01000006.1"/>
</dbReference>
<accession>A0A1T5DV01</accession>
<evidence type="ECO:0000259" key="1">
    <source>
        <dbReference type="PROSITE" id="PS51384"/>
    </source>
</evidence>
<keyword evidence="3" id="KW-1185">Reference proteome</keyword>
<evidence type="ECO:0000313" key="2">
    <source>
        <dbReference type="EMBL" id="SKB75658.1"/>
    </source>
</evidence>
<sequence>MEKTVKIKEVKTITHDVKQFVVEKPDGYEFTPGHATEVSINKEKWKDEKRPFTFTSLNEDDYLEFTIKIYPDHDGVTERLGKLKPGDELIIRDTWGAIEYKGPGYIIAGGAGITPYIAMLRKLKKENKLNGIKLFYSNKTDKDIILKTELDAMLGENATYVITDQKDTDFTKAYIDENFLKQHIENFDEKFYVCGPPKMTEEIGNTLERLGANPDAVTLDDQ</sequence>
<dbReference type="InterPro" id="IPR050415">
    <property type="entry name" value="MRET"/>
</dbReference>
<reference evidence="3" key="1">
    <citation type="submission" date="2017-02" db="EMBL/GenBank/DDBJ databases">
        <authorList>
            <person name="Varghese N."/>
            <person name="Submissions S."/>
        </authorList>
    </citation>
    <scope>NUCLEOTIDE SEQUENCE [LARGE SCALE GENOMIC DNA]</scope>
    <source>
        <strain evidence="3">DSM 23405</strain>
    </source>
</reference>
<dbReference type="SUPFAM" id="SSF52343">
    <property type="entry name" value="Ferredoxin reductase-like, C-terminal NADP-linked domain"/>
    <property type="match status" value="1"/>
</dbReference>
<dbReference type="Pfam" id="PF00970">
    <property type="entry name" value="FAD_binding_6"/>
    <property type="match status" value="1"/>
</dbReference>
<dbReference type="GO" id="GO:0016491">
    <property type="term" value="F:oxidoreductase activity"/>
    <property type="evidence" value="ECO:0007669"/>
    <property type="project" value="InterPro"/>
</dbReference>
<dbReference type="EMBL" id="FUYY01000006">
    <property type="protein sequence ID" value="SKB75658.1"/>
    <property type="molecule type" value="Genomic_DNA"/>
</dbReference>
<dbReference type="InterPro" id="IPR017938">
    <property type="entry name" value="Riboflavin_synthase-like_b-brl"/>
</dbReference>
<evidence type="ECO:0000313" key="3">
    <source>
        <dbReference type="Proteomes" id="UP000190230"/>
    </source>
</evidence>
<dbReference type="InterPro" id="IPR039261">
    <property type="entry name" value="FNR_nucleotide-bd"/>
</dbReference>
<dbReference type="Gene3D" id="3.40.50.80">
    <property type="entry name" value="Nucleotide-binding domain of ferredoxin-NADP reductase (FNR) module"/>
    <property type="match status" value="1"/>
</dbReference>
<proteinExistence type="predicted"/>
<dbReference type="PROSITE" id="PS51384">
    <property type="entry name" value="FAD_FR"/>
    <property type="match status" value="1"/>
</dbReference>
<dbReference type="CDD" id="cd06196">
    <property type="entry name" value="FNR_like_1"/>
    <property type="match status" value="1"/>
</dbReference>
<dbReference type="InterPro" id="IPR001433">
    <property type="entry name" value="OxRdtase_FAD/NAD-bd"/>
</dbReference>
<dbReference type="InterPro" id="IPR008333">
    <property type="entry name" value="Cbr1-like_FAD-bd_dom"/>
</dbReference>
<dbReference type="PRINTS" id="PR00409">
    <property type="entry name" value="PHDIOXRDTASE"/>
</dbReference>
<organism evidence="2 3">
    <name type="scientific">Salegentibacter holothuriorum</name>
    <dbReference type="NCBI Taxonomy" id="241145"/>
    <lineage>
        <taxon>Bacteria</taxon>
        <taxon>Pseudomonadati</taxon>
        <taxon>Bacteroidota</taxon>
        <taxon>Flavobacteriia</taxon>
        <taxon>Flavobacteriales</taxon>
        <taxon>Flavobacteriaceae</taxon>
        <taxon>Salegentibacter</taxon>
    </lineage>
</organism>
<dbReference type="AlphaFoldDB" id="A0A1T5DV01"/>
<protein>
    <recommendedName>
        <fullName evidence="1">FAD-binding FR-type domain-containing protein</fullName>
    </recommendedName>
</protein>
<dbReference type="SUPFAM" id="SSF63380">
    <property type="entry name" value="Riboflavin synthase domain-like"/>
    <property type="match status" value="1"/>
</dbReference>